<keyword evidence="1" id="KW-0472">Membrane</keyword>
<evidence type="ECO:0000256" key="1">
    <source>
        <dbReference type="SAM" id="Phobius"/>
    </source>
</evidence>
<proteinExistence type="predicted"/>
<evidence type="ECO:0000313" key="2">
    <source>
        <dbReference type="Proteomes" id="UP000887560"/>
    </source>
</evidence>
<reference evidence="3" key="1">
    <citation type="submission" date="2022-11" db="UniProtKB">
        <authorList>
            <consortium name="WormBaseParasite"/>
        </authorList>
    </citation>
    <scope>IDENTIFICATION</scope>
</reference>
<keyword evidence="1" id="KW-1133">Transmembrane helix</keyword>
<dbReference type="Proteomes" id="UP000887560">
    <property type="component" value="Unplaced"/>
</dbReference>
<evidence type="ECO:0000313" key="3">
    <source>
        <dbReference type="WBParaSite" id="scf7180000416857.g715"/>
    </source>
</evidence>
<protein>
    <submittedName>
        <fullName evidence="3">F-box domain-containing protein</fullName>
    </submittedName>
</protein>
<name>A0A915NFX6_9BILA</name>
<keyword evidence="1" id="KW-0812">Transmembrane</keyword>
<accession>A0A915NFX6</accession>
<dbReference type="AlphaFoldDB" id="A0A915NFX6"/>
<dbReference type="WBParaSite" id="scf7180000416857.g715">
    <property type="protein sequence ID" value="scf7180000416857.g715"/>
    <property type="gene ID" value="scf7180000416857.g715"/>
</dbReference>
<organism evidence="2 3">
    <name type="scientific">Meloidogyne floridensis</name>
    <dbReference type="NCBI Taxonomy" id="298350"/>
    <lineage>
        <taxon>Eukaryota</taxon>
        <taxon>Metazoa</taxon>
        <taxon>Ecdysozoa</taxon>
        <taxon>Nematoda</taxon>
        <taxon>Chromadorea</taxon>
        <taxon>Rhabditida</taxon>
        <taxon>Tylenchina</taxon>
        <taxon>Tylenchomorpha</taxon>
        <taxon>Tylenchoidea</taxon>
        <taxon>Meloidogynidae</taxon>
        <taxon>Meloidogyninae</taxon>
        <taxon>Meloidogyne</taxon>
    </lineage>
</organism>
<feature type="transmembrane region" description="Helical" evidence="1">
    <location>
        <begin position="50"/>
        <end position="69"/>
    </location>
</feature>
<sequence>MKSKNKKLPLELLVDIFKATDFTILKFTSTKVFNDDNIPLKLKQKEFEKLWTNCVINLLTSSSIVYIFVGKIFKKRLTKIPKLAKEIEERYAEALTTREMIAKTKTKCI</sequence>
<keyword evidence="2" id="KW-1185">Reference proteome</keyword>